<accession>A0A3A8P1G3</accession>
<sequence>MALLAGVALVGCGVDPETENQEIVSNLIEAGFPADDIMVADERVYVGRDAHVTLDASREMLQAPAGSAEQYRSTNLVGSSVTKICVNPTSTFDSYTLLSQGLDLAIANYNERGLRITFARGPTTGCTANIIATTMDGAGGWTGFPSGGLPYGAIFIGTGLQSYSVDLNEHIITHELGHSIGLRHSDYYDHNISCGVAGDEGAGDLGAIHIPGTPTTATLGGSVMNSCARTTETGEWTSSDITALNSLYSPGSAVASCSSYSFTSYRGQNGTQIRCSCEAVSGGAVWGTDLYTDDSSVCAAAVHAGAIPATGGTVVVTIQPGQSGYSGTTRNGITTYSYGSWPGSFSISP</sequence>
<dbReference type="InterPro" id="IPR051957">
    <property type="entry name" value="CRISP-LCCL_domain"/>
</dbReference>
<evidence type="ECO:0000313" key="3">
    <source>
        <dbReference type="Proteomes" id="UP000272888"/>
    </source>
</evidence>
<reference evidence="3" key="1">
    <citation type="submission" date="2018-09" db="EMBL/GenBank/DDBJ databases">
        <authorList>
            <person name="Livingstone P.G."/>
            <person name="Whitworth D.E."/>
        </authorList>
    </citation>
    <scope>NUCLEOTIDE SEQUENCE [LARGE SCALE GENOMIC DNA]</scope>
    <source>
        <strain evidence="3">CA051B</strain>
    </source>
</reference>
<dbReference type="Gene3D" id="3.40.390.10">
    <property type="entry name" value="Collagenase (Catalytic Domain)"/>
    <property type="match status" value="1"/>
</dbReference>
<protein>
    <submittedName>
        <fullName evidence="2">Protease B</fullName>
    </submittedName>
</protein>
<proteinExistence type="predicted"/>
<dbReference type="Proteomes" id="UP000272888">
    <property type="component" value="Unassembled WGS sequence"/>
</dbReference>
<dbReference type="InterPro" id="IPR024653">
    <property type="entry name" value="Peptidase_M10/M27/M57"/>
</dbReference>
<dbReference type="PANTHER" id="PTHR31331:SF1">
    <property type="entry name" value="CYSTEINE RICH SECRETORY PROTEIN LCCL DOMAIN CONTAINING 2"/>
    <property type="match status" value="1"/>
</dbReference>
<dbReference type="Gene3D" id="2.170.130.20">
    <property type="entry name" value="LCCL-like domain"/>
    <property type="match status" value="1"/>
</dbReference>
<name>A0A3A8P1G3_9BACT</name>
<dbReference type="Pfam" id="PF03815">
    <property type="entry name" value="LCCL"/>
    <property type="match status" value="1"/>
</dbReference>
<dbReference type="SUPFAM" id="SSF55486">
    <property type="entry name" value="Metalloproteases ('zincins'), catalytic domain"/>
    <property type="match status" value="1"/>
</dbReference>
<dbReference type="AlphaFoldDB" id="A0A3A8P1G3"/>
<keyword evidence="3" id="KW-1185">Reference proteome</keyword>
<organism evidence="2 3">
    <name type="scientific">Corallococcus llansteffanensis</name>
    <dbReference type="NCBI Taxonomy" id="2316731"/>
    <lineage>
        <taxon>Bacteria</taxon>
        <taxon>Pseudomonadati</taxon>
        <taxon>Myxococcota</taxon>
        <taxon>Myxococcia</taxon>
        <taxon>Myxococcales</taxon>
        <taxon>Cystobacterineae</taxon>
        <taxon>Myxococcaceae</taxon>
        <taxon>Corallococcus</taxon>
    </lineage>
</organism>
<dbReference type="PROSITE" id="PS50820">
    <property type="entry name" value="LCCL"/>
    <property type="match status" value="1"/>
</dbReference>
<dbReference type="EMBL" id="RAWB01000467">
    <property type="protein sequence ID" value="RKH49250.1"/>
    <property type="molecule type" value="Genomic_DNA"/>
</dbReference>
<dbReference type="InterPro" id="IPR036609">
    <property type="entry name" value="LCCL_sf"/>
</dbReference>
<comment type="caution">
    <text evidence="2">The sequence shown here is derived from an EMBL/GenBank/DDBJ whole genome shotgun (WGS) entry which is preliminary data.</text>
</comment>
<feature type="domain" description="LCCL" evidence="1">
    <location>
        <begin position="285"/>
        <end position="345"/>
    </location>
</feature>
<keyword evidence="2" id="KW-0645">Protease</keyword>
<dbReference type="SUPFAM" id="SSF69848">
    <property type="entry name" value="LCCL domain"/>
    <property type="match status" value="1"/>
</dbReference>
<dbReference type="Pfam" id="PF12388">
    <property type="entry name" value="Peptidase_M57"/>
    <property type="match status" value="1"/>
</dbReference>
<dbReference type="InterPro" id="IPR004043">
    <property type="entry name" value="LCCL"/>
</dbReference>
<gene>
    <name evidence="2" type="ORF">D7V93_32125</name>
</gene>
<dbReference type="SMART" id="SM00603">
    <property type="entry name" value="LCCL"/>
    <property type="match status" value="1"/>
</dbReference>
<dbReference type="GO" id="GO:0008237">
    <property type="term" value="F:metallopeptidase activity"/>
    <property type="evidence" value="ECO:0007669"/>
    <property type="project" value="InterPro"/>
</dbReference>
<dbReference type="GO" id="GO:0006508">
    <property type="term" value="P:proteolysis"/>
    <property type="evidence" value="ECO:0007669"/>
    <property type="project" value="UniProtKB-KW"/>
</dbReference>
<evidence type="ECO:0000313" key="2">
    <source>
        <dbReference type="EMBL" id="RKH49250.1"/>
    </source>
</evidence>
<evidence type="ECO:0000259" key="1">
    <source>
        <dbReference type="PROSITE" id="PS50820"/>
    </source>
</evidence>
<keyword evidence="2" id="KW-0378">Hydrolase</keyword>
<dbReference type="InterPro" id="IPR024079">
    <property type="entry name" value="MetalloPept_cat_dom_sf"/>
</dbReference>
<dbReference type="PANTHER" id="PTHR31331">
    <property type="entry name" value="LCCL DOMAIN PROTEIN (AFU_ORTHOLOGUE AFUA_5G08630)"/>
    <property type="match status" value="1"/>
</dbReference>